<sequence>MNMPAKPTAGERPPAGKAAGPLSLQRLLVVVLIALAAVGFYQLWTARVERALLVAETQLIDSQIALKATLFAATAQLDLLRVGLEQALDDPAPRPLPSAHDWLLPVPGRDAFSGPTPLLSPGVPATHVTLGAPLPASGGERARELAAAATQAPLFAAVKNNLGNASWVYYYSLNRLLVVHPYEPGSISWSDALLARDTFVNASPARNPGRGYYWSNVYADSAGKGLMCSVVNPVYDRAGRFRGVVGFDFTVDSLIGYLTGEELAIGTPFIVNKNGQLLAHPTLVKSSDSRVSTLEDALPAPLRPAANRLLEIHPGGFAAIGDAYVTALDLGTAPWRVLFVVDKRRLGLSVLGDMRFELAGMGLLLLALFFFLRNVRLTEELARLAVTDPLTGLANRRRFMDALHGEIGRSRRSGRPFSLLMLDIDHFKHVNDTYGHNLGDKAIMALAETLAAGIREIDIAGRLGGEEFGVILADTGLAGALVAAERLRQAVAAVNIAAGDGAAFRITVSIGAAEQGGEGGSPEELMHRADTALYASKNSGRNRVTANNGQ</sequence>
<comment type="caution">
    <text evidence="3">The sequence shown here is derived from an EMBL/GenBank/DDBJ whole genome shotgun (WGS) entry which is preliminary data.</text>
</comment>
<dbReference type="EC" id="2.7.7.65" evidence="3"/>
<dbReference type="NCBIfam" id="TIGR00254">
    <property type="entry name" value="GGDEF"/>
    <property type="match status" value="1"/>
</dbReference>
<dbReference type="CDD" id="cd01949">
    <property type="entry name" value="GGDEF"/>
    <property type="match status" value="1"/>
</dbReference>
<dbReference type="InterPro" id="IPR043128">
    <property type="entry name" value="Rev_trsase/Diguanyl_cyclase"/>
</dbReference>
<dbReference type="Gene3D" id="3.30.450.20">
    <property type="entry name" value="PAS domain"/>
    <property type="match status" value="2"/>
</dbReference>
<feature type="transmembrane region" description="Helical" evidence="1">
    <location>
        <begin position="24"/>
        <end position="44"/>
    </location>
</feature>
<keyword evidence="3" id="KW-0808">Transferase</keyword>
<dbReference type="InterPro" id="IPR029787">
    <property type="entry name" value="Nucleotide_cyclase"/>
</dbReference>
<evidence type="ECO:0000313" key="4">
    <source>
        <dbReference type="Proteomes" id="UP001254848"/>
    </source>
</evidence>
<dbReference type="RefSeq" id="WP_413781966.1">
    <property type="nucleotide sequence ID" value="NZ_JAUOZS010000001.1"/>
</dbReference>
<evidence type="ECO:0000259" key="2">
    <source>
        <dbReference type="PROSITE" id="PS50887"/>
    </source>
</evidence>
<gene>
    <name evidence="3" type="ORF">Q4T40_19970</name>
</gene>
<proteinExistence type="predicted"/>
<dbReference type="Gene3D" id="3.30.70.270">
    <property type="match status" value="1"/>
</dbReference>
<evidence type="ECO:0000256" key="1">
    <source>
        <dbReference type="SAM" id="Phobius"/>
    </source>
</evidence>
<keyword evidence="1" id="KW-1133">Transmembrane helix</keyword>
<keyword evidence="3" id="KW-0548">Nucleotidyltransferase</keyword>
<dbReference type="InterPro" id="IPR000160">
    <property type="entry name" value="GGDEF_dom"/>
</dbReference>
<organism evidence="3 4">
    <name type="scientific">Anaeroselena agilis</name>
    <dbReference type="NCBI Taxonomy" id="3063788"/>
    <lineage>
        <taxon>Bacteria</taxon>
        <taxon>Bacillati</taxon>
        <taxon>Bacillota</taxon>
        <taxon>Negativicutes</taxon>
        <taxon>Acetonemataceae</taxon>
        <taxon>Anaeroselena</taxon>
    </lineage>
</organism>
<dbReference type="SMART" id="SM00267">
    <property type="entry name" value="GGDEF"/>
    <property type="match status" value="1"/>
</dbReference>
<feature type="domain" description="GGDEF" evidence="2">
    <location>
        <begin position="415"/>
        <end position="549"/>
    </location>
</feature>
<keyword evidence="1" id="KW-0472">Membrane</keyword>
<keyword evidence="1" id="KW-0812">Transmembrane</keyword>
<dbReference type="Pfam" id="PF00990">
    <property type="entry name" value="GGDEF"/>
    <property type="match status" value="1"/>
</dbReference>
<keyword evidence="4" id="KW-1185">Reference proteome</keyword>
<dbReference type="SUPFAM" id="SSF55073">
    <property type="entry name" value="Nucleotide cyclase"/>
    <property type="match status" value="1"/>
</dbReference>
<dbReference type="EMBL" id="JAUOZS010000001">
    <property type="protein sequence ID" value="MDT8903511.1"/>
    <property type="molecule type" value="Genomic_DNA"/>
</dbReference>
<dbReference type="GO" id="GO:0052621">
    <property type="term" value="F:diguanylate cyclase activity"/>
    <property type="evidence" value="ECO:0007669"/>
    <property type="project" value="UniProtKB-EC"/>
</dbReference>
<accession>A0ABU3P3A1</accession>
<dbReference type="PROSITE" id="PS50887">
    <property type="entry name" value="GGDEF"/>
    <property type="match status" value="1"/>
</dbReference>
<dbReference type="PANTHER" id="PTHR45138">
    <property type="entry name" value="REGULATORY COMPONENTS OF SENSORY TRANSDUCTION SYSTEM"/>
    <property type="match status" value="1"/>
</dbReference>
<name>A0ABU3P3A1_9FIRM</name>
<evidence type="ECO:0000313" key="3">
    <source>
        <dbReference type="EMBL" id="MDT8903511.1"/>
    </source>
</evidence>
<dbReference type="PANTHER" id="PTHR45138:SF9">
    <property type="entry name" value="DIGUANYLATE CYCLASE DGCM-RELATED"/>
    <property type="match status" value="1"/>
</dbReference>
<reference evidence="3 4" key="1">
    <citation type="submission" date="2023-07" db="EMBL/GenBank/DDBJ databases">
        <title>The novel representative of Negativicutes class, Anaeroselena agilis gen. nov. sp. nov.</title>
        <authorList>
            <person name="Prokofeva M.I."/>
            <person name="Elcheninov A.G."/>
            <person name="Klyukina A."/>
            <person name="Kublanov I.V."/>
            <person name="Frolov E.N."/>
            <person name="Podosokorskaya O.A."/>
        </authorList>
    </citation>
    <scope>NUCLEOTIDE SEQUENCE [LARGE SCALE GENOMIC DNA]</scope>
    <source>
        <strain evidence="3 4">4137-cl</strain>
    </source>
</reference>
<dbReference type="InterPro" id="IPR050469">
    <property type="entry name" value="Diguanylate_Cyclase"/>
</dbReference>
<protein>
    <submittedName>
        <fullName evidence="3">Diguanylate cyclase</fullName>
        <ecNumber evidence="3">2.7.7.65</ecNumber>
    </submittedName>
</protein>
<dbReference type="Proteomes" id="UP001254848">
    <property type="component" value="Unassembled WGS sequence"/>
</dbReference>